<dbReference type="EMBL" id="MPDP01000254">
    <property type="protein sequence ID" value="KAK1468053.1"/>
    <property type="molecule type" value="Genomic_DNA"/>
</dbReference>
<protein>
    <submittedName>
        <fullName evidence="2">Uncharacterized protein</fullName>
    </submittedName>
</protein>
<keyword evidence="1" id="KW-0812">Transmembrane</keyword>
<keyword evidence="3" id="KW-1185">Reference proteome</keyword>
<comment type="caution">
    <text evidence="2">The sequence shown here is derived from an EMBL/GenBank/DDBJ whole genome shotgun (WGS) entry which is preliminary data.</text>
</comment>
<proteinExistence type="predicted"/>
<accession>A0AAI9V5H3</accession>
<evidence type="ECO:0000313" key="3">
    <source>
        <dbReference type="Proteomes" id="UP001239213"/>
    </source>
</evidence>
<evidence type="ECO:0000256" key="1">
    <source>
        <dbReference type="SAM" id="Phobius"/>
    </source>
</evidence>
<name>A0AAI9V5H3_9PEZI</name>
<gene>
    <name evidence="2" type="ORF">CCUS01_06757</name>
</gene>
<feature type="transmembrane region" description="Helical" evidence="1">
    <location>
        <begin position="24"/>
        <end position="45"/>
    </location>
</feature>
<evidence type="ECO:0000313" key="2">
    <source>
        <dbReference type="EMBL" id="KAK1468053.1"/>
    </source>
</evidence>
<organism evidence="2 3">
    <name type="scientific">Colletotrichum cuscutae</name>
    <dbReference type="NCBI Taxonomy" id="1209917"/>
    <lineage>
        <taxon>Eukaryota</taxon>
        <taxon>Fungi</taxon>
        <taxon>Dikarya</taxon>
        <taxon>Ascomycota</taxon>
        <taxon>Pezizomycotina</taxon>
        <taxon>Sordariomycetes</taxon>
        <taxon>Hypocreomycetidae</taxon>
        <taxon>Glomerellales</taxon>
        <taxon>Glomerellaceae</taxon>
        <taxon>Colletotrichum</taxon>
        <taxon>Colletotrichum acutatum species complex</taxon>
    </lineage>
</organism>
<reference evidence="2" key="1">
    <citation type="submission" date="2016-11" db="EMBL/GenBank/DDBJ databases">
        <title>The genome sequence of Colletotrichum cuscutae.</title>
        <authorList>
            <person name="Baroncelli R."/>
        </authorList>
    </citation>
    <scope>NUCLEOTIDE SEQUENCE</scope>
    <source>
        <strain evidence="2">IMI 304802</strain>
    </source>
</reference>
<sequence>MLYTLPPFSPRAPSCEVFLPQRSLFSLPICTIALASIGQVLFRLFSPLPAFRFRFCFSGTESRFGCDANMQLKLPDVVSLEG</sequence>
<keyword evidence="1" id="KW-1133">Transmembrane helix</keyword>
<dbReference type="AlphaFoldDB" id="A0AAI9V5H3"/>
<keyword evidence="1" id="KW-0472">Membrane</keyword>
<dbReference type="Proteomes" id="UP001239213">
    <property type="component" value="Unassembled WGS sequence"/>
</dbReference>